<sequence length="110" mass="11920">MGPAASDGICHAAAGFHKSCLSAVLVSVLLVMYSCFTPVDAGTETFHLSLPNTETGIERVLGLGIAFPHPPRHRYPVYDSEGRGSLVYGYGGNEVYPYRVFDPVEGHHKR</sequence>
<gene>
    <name evidence="2" type="ORF">ODALV1_LOCUS10676</name>
</gene>
<evidence type="ECO:0008006" key="4">
    <source>
        <dbReference type="Google" id="ProtNLM"/>
    </source>
</evidence>
<evidence type="ECO:0000256" key="1">
    <source>
        <dbReference type="SAM" id="SignalP"/>
    </source>
</evidence>
<comment type="caution">
    <text evidence="2">The sequence shown here is derived from an EMBL/GenBank/DDBJ whole genome shotgun (WGS) entry which is preliminary data.</text>
</comment>
<accession>A0ABP1QF33</accession>
<dbReference type="Proteomes" id="UP001642540">
    <property type="component" value="Unassembled WGS sequence"/>
</dbReference>
<proteinExistence type="predicted"/>
<protein>
    <recommendedName>
        <fullName evidence="4">Secreted protein</fullName>
    </recommendedName>
</protein>
<organism evidence="2 3">
    <name type="scientific">Orchesella dallaii</name>
    <dbReference type="NCBI Taxonomy" id="48710"/>
    <lineage>
        <taxon>Eukaryota</taxon>
        <taxon>Metazoa</taxon>
        <taxon>Ecdysozoa</taxon>
        <taxon>Arthropoda</taxon>
        <taxon>Hexapoda</taxon>
        <taxon>Collembola</taxon>
        <taxon>Entomobryomorpha</taxon>
        <taxon>Entomobryoidea</taxon>
        <taxon>Orchesellidae</taxon>
        <taxon>Orchesellinae</taxon>
        <taxon>Orchesella</taxon>
    </lineage>
</organism>
<feature type="chain" id="PRO_5046453834" description="Secreted protein" evidence="1">
    <location>
        <begin position="42"/>
        <end position="110"/>
    </location>
</feature>
<feature type="signal peptide" evidence="1">
    <location>
        <begin position="1"/>
        <end position="41"/>
    </location>
</feature>
<keyword evidence="3" id="KW-1185">Reference proteome</keyword>
<keyword evidence="1" id="KW-0732">Signal</keyword>
<dbReference type="EMBL" id="CAXLJM020000033">
    <property type="protein sequence ID" value="CAL8100925.1"/>
    <property type="molecule type" value="Genomic_DNA"/>
</dbReference>
<name>A0ABP1QF33_9HEXA</name>
<evidence type="ECO:0000313" key="2">
    <source>
        <dbReference type="EMBL" id="CAL8100925.1"/>
    </source>
</evidence>
<evidence type="ECO:0000313" key="3">
    <source>
        <dbReference type="Proteomes" id="UP001642540"/>
    </source>
</evidence>
<reference evidence="2 3" key="1">
    <citation type="submission" date="2024-08" db="EMBL/GenBank/DDBJ databases">
        <authorList>
            <person name="Cucini C."/>
            <person name="Frati F."/>
        </authorList>
    </citation>
    <scope>NUCLEOTIDE SEQUENCE [LARGE SCALE GENOMIC DNA]</scope>
</reference>